<dbReference type="EMBL" id="JBHRZG010000011">
    <property type="protein sequence ID" value="MFC3833408.1"/>
    <property type="molecule type" value="Genomic_DNA"/>
</dbReference>
<reference evidence="2" key="1">
    <citation type="journal article" date="2019" name="Int. J. Syst. Evol. Microbiol.">
        <title>The Global Catalogue of Microorganisms (GCM) 10K type strain sequencing project: providing services to taxonomists for standard genome sequencing and annotation.</title>
        <authorList>
            <consortium name="The Broad Institute Genomics Platform"/>
            <consortium name="The Broad Institute Genome Sequencing Center for Infectious Disease"/>
            <person name="Wu L."/>
            <person name="Ma J."/>
        </authorList>
    </citation>
    <scope>NUCLEOTIDE SEQUENCE [LARGE SCALE GENOMIC DNA]</scope>
    <source>
        <strain evidence="2">CCTCC AB 2017081</strain>
    </source>
</reference>
<sequence length="189" mass="20137">MSESSPLRTALHRTLETQARERAATLGLDRYGIAALLYGTRTPTSEQAAEAQRYLDGGRSILAPNGLALLTALGAAALEPVWGAARLPGPPTQRRRRPVRRPAQGLQAQLAAAATARLAEIERTTEQLGRPVFGPASTGKALSATVTKYLRGRVSLLSAQGVRLLEELGLETLTVVWGARPKSARTPAR</sequence>
<comment type="caution">
    <text evidence="1">The sequence shown here is derived from an EMBL/GenBank/DDBJ whole genome shotgun (WGS) entry which is preliminary data.</text>
</comment>
<organism evidence="1 2">
    <name type="scientific">Deinococcus rufus</name>
    <dbReference type="NCBI Taxonomy" id="2136097"/>
    <lineage>
        <taxon>Bacteria</taxon>
        <taxon>Thermotogati</taxon>
        <taxon>Deinococcota</taxon>
        <taxon>Deinococci</taxon>
        <taxon>Deinococcales</taxon>
        <taxon>Deinococcaceae</taxon>
        <taxon>Deinococcus</taxon>
    </lineage>
</organism>
<keyword evidence="2" id="KW-1185">Reference proteome</keyword>
<evidence type="ECO:0000313" key="1">
    <source>
        <dbReference type="EMBL" id="MFC3833408.1"/>
    </source>
</evidence>
<dbReference type="Proteomes" id="UP001595803">
    <property type="component" value="Unassembled WGS sequence"/>
</dbReference>
<dbReference type="RefSeq" id="WP_380101935.1">
    <property type="nucleotide sequence ID" value="NZ_JBHRZG010000011.1"/>
</dbReference>
<gene>
    <name evidence="1" type="ORF">ACFOSB_11125</name>
</gene>
<proteinExistence type="predicted"/>
<protein>
    <submittedName>
        <fullName evidence="1">Uncharacterized protein</fullName>
    </submittedName>
</protein>
<evidence type="ECO:0000313" key="2">
    <source>
        <dbReference type="Proteomes" id="UP001595803"/>
    </source>
</evidence>
<name>A0ABV7Z7V3_9DEIO</name>
<accession>A0ABV7Z7V3</accession>